<evidence type="ECO:0000313" key="1">
    <source>
        <dbReference type="EMBL" id="MFC7081904.1"/>
    </source>
</evidence>
<dbReference type="Proteomes" id="UP001596407">
    <property type="component" value="Unassembled WGS sequence"/>
</dbReference>
<dbReference type="EMBL" id="JBHSZH010000005">
    <property type="protein sequence ID" value="MFC7081904.1"/>
    <property type="molecule type" value="Genomic_DNA"/>
</dbReference>
<sequence length="167" mass="19815">MCNEEVKRQKSSCDDFFQKRACEKYLQLLRENRNPDVRFVEPYESGVENQGERSLETIFRNHPEDVKFVLLFDFDAIERFQRLKEDVGGAALDTRIDLPNYAFERLRRDEILTDEEYCKATYQMGVEEGWMKRHALKLDSVSRIDCPQFPCKTSRSHSCFIKEIRGE</sequence>
<accession>A0ABD5WN19</accession>
<dbReference type="RefSeq" id="WP_382210190.1">
    <property type="nucleotide sequence ID" value="NZ_JBHSZH010000005.1"/>
</dbReference>
<organism evidence="1 2">
    <name type="scientific">Halorussus caseinilyticus</name>
    <dbReference type="NCBI Taxonomy" id="3034025"/>
    <lineage>
        <taxon>Archaea</taxon>
        <taxon>Methanobacteriati</taxon>
        <taxon>Methanobacteriota</taxon>
        <taxon>Stenosarchaea group</taxon>
        <taxon>Halobacteria</taxon>
        <taxon>Halobacteriales</taxon>
        <taxon>Haladaptataceae</taxon>
        <taxon>Halorussus</taxon>
    </lineage>
</organism>
<reference evidence="1 2" key="1">
    <citation type="journal article" date="2019" name="Int. J. Syst. Evol. Microbiol.">
        <title>The Global Catalogue of Microorganisms (GCM) 10K type strain sequencing project: providing services to taxonomists for standard genome sequencing and annotation.</title>
        <authorList>
            <consortium name="The Broad Institute Genomics Platform"/>
            <consortium name="The Broad Institute Genome Sequencing Center for Infectious Disease"/>
            <person name="Wu L."/>
            <person name="Ma J."/>
        </authorList>
    </citation>
    <scope>NUCLEOTIDE SEQUENCE [LARGE SCALE GENOMIC DNA]</scope>
    <source>
        <strain evidence="1 2">DT72</strain>
    </source>
</reference>
<gene>
    <name evidence="1" type="ORF">ACFQJ6_19215</name>
</gene>
<protein>
    <submittedName>
        <fullName evidence="1">Uncharacterized protein</fullName>
    </submittedName>
</protein>
<dbReference type="Pfam" id="PF26499">
    <property type="entry name" value="PIN_13"/>
    <property type="match status" value="1"/>
</dbReference>
<evidence type="ECO:0000313" key="2">
    <source>
        <dbReference type="Proteomes" id="UP001596407"/>
    </source>
</evidence>
<dbReference type="AlphaFoldDB" id="A0ABD5WN19"/>
<keyword evidence="2" id="KW-1185">Reference proteome</keyword>
<proteinExistence type="predicted"/>
<comment type="caution">
    <text evidence="1">The sequence shown here is derived from an EMBL/GenBank/DDBJ whole genome shotgun (WGS) entry which is preliminary data.</text>
</comment>
<dbReference type="InterPro" id="IPR058700">
    <property type="entry name" value="PIN_com-containing_halobact"/>
</dbReference>
<name>A0ABD5WN19_9EURY</name>